<accession>A0A943HRZ5</accession>
<comment type="caution">
    <text evidence="2">The sequence shown here is derived from an EMBL/GenBank/DDBJ whole genome shotgun (WGS) entry which is preliminary data.</text>
</comment>
<evidence type="ECO:0000313" key="3">
    <source>
        <dbReference type="Proteomes" id="UP000782901"/>
    </source>
</evidence>
<evidence type="ECO:0000313" key="2">
    <source>
        <dbReference type="EMBL" id="MBS5411521.1"/>
    </source>
</evidence>
<dbReference type="EMBL" id="JAGZEE010000016">
    <property type="protein sequence ID" value="MBS5411521.1"/>
    <property type="molecule type" value="Genomic_DNA"/>
</dbReference>
<dbReference type="InterPro" id="IPR043744">
    <property type="entry name" value="DUF5689"/>
</dbReference>
<dbReference type="Proteomes" id="UP000782901">
    <property type="component" value="Unassembled WGS sequence"/>
</dbReference>
<dbReference type="Pfam" id="PF13004">
    <property type="entry name" value="BACON"/>
    <property type="match status" value="2"/>
</dbReference>
<dbReference type="InterPro" id="IPR013783">
    <property type="entry name" value="Ig-like_fold"/>
</dbReference>
<sequence length="837" mass="89935">MNKDFLLKKKWLTIFFATILGVCLPLFSGCSEDDDEYVEPNLTIEPADGISIDQTNGATGTFTINSTRDWSIEKPSDTWLSVVPMTGKAGKQEITVTVKENTGKARASVLNITASSLKASIEIRQKSKDGTEDLYTSIAALRDIFKEAKEAGNVTTDSESGTITYNISEDIMVKGIVISDRANSNLNSRAAGYLQDAAGNGVNFRVSESSHDFDMGTQLVINMNGGTLSQYRGQGAMQIGFSKEKVTTSTGTMPEPAILTIDELFENGKMDGKYEGVLVKITGAQFADNTTKYNAGSSSTFQYHDVTSCGINILTVPFSKYIPFKDDNVKKGNGDIIGIAATNMYNNTLSWYVYPRNLEDLSGMSDDENTRCEGSGTGAIPTDAEKVTIGKLLESFKDGEAFTGNNYIEGEVIANPVNGNIPDFVVYVADETAGIAVTIDDKENIATALPLGAKVQVYAKDAKFKNYNGLIQFGNVKTAVTKIVEAKPSTPLQPKSATIAEINEGKYLSQLVAIAETEFEDVSKKYNGTTSIFDKTGNSLAVYTRSGAIFAEETVKEGSGTFIGVITAFKTPQILIRKIEDLSGMTGPRFDLMKIEVDKTAVNFEKAGGSEKINVTTTASWNANSDQSWCTVSPASQTGNAEITITTTANTGAARSATITITDGGNLSAIVKVSQAGESTGGGNEIFFSEYVEPNKGNNKYLEIYNPTDHEIDLSAYTIKGNTNGGASWSNSNQLSGTIKARQTIVFKHKDADMFSGEATVLSSVMVFNGNDPMGLFKGDELIDIIGVFNGGSADFAKDVTLRRKSSVKAPSSIFIKDEWEELPVNDVSGLGSHTMD</sequence>
<feature type="domain" description="LTD" evidence="1">
    <location>
        <begin position="671"/>
        <end position="837"/>
    </location>
</feature>
<dbReference type="InterPro" id="IPR024361">
    <property type="entry name" value="BACON"/>
</dbReference>
<dbReference type="PROSITE" id="PS51257">
    <property type="entry name" value="PROKAR_LIPOPROTEIN"/>
    <property type="match status" value="1"/>
</dbReference>
<name>A0A943HRZ5_BACT4</name>
<evidence type="ECO:0000259" key="1">
    <source>
        <dbReference type="PROSITE" id="PS51841"/>
    </source>
</evidence>
<dbReference type="Pfam" id="PF00932">
    <property type="entry name" value="LTD"/>
    <property type="match status" value="1"/>
</dbReference>
<dbReference type="AlphaFoldDB" id="A0A943HRZ5"/>
<dbReference type="Gene3D" id="2.60.40.10">
    <property type="entry name" value="Immunoglobulins"/>
    <property type="match status" value="2"/>
</dbReference>
<proteinExistence type="predicted"/>
<dbReference type="InterPro" id="IPR001322">
    <property type="entry name" value="Lamin_tail_dom"/>
</dbReference>
<gene>
    <name evidence="2" type="ORF">KHY35_12570</name>
</gene>
<dbReference type="Pfam" id="PF18942">
    <property type="entry name" value="DUF5689"/>
    <property type="match status" value="2"/>
</dbReference>
<organism evidence="2 3">
    <name type="scientific">Bacteroides thetaiotaomicron</name>
    <dbReference type="NCBI Taxonomy" id="818"/>
    <lineage>
        <taxon>Bacteria</taxon>
        <taxon>Pseudomonadati</taxon>
        <taxon>Bacteroidota</taxon>
        <taxon>Bacteroidia</taxon>
        <taxon>Bacteroidales</taxon>
        <taxon>Bacteroidaceae</taxon>
        <taxon>Bacteroides</taxon>
    </lineage>
</organism>
<dbReference type="PROSITE" id="PS51841">
    <property type="entry name" value="LTD"/>
    <property type="match status" value="1"/>
</dbReference>
<protein>
    <submittedName>
        <fullName evidence="2">Lamin tail domain-containing protein</fullName>
    </submittedName>
</protein>
<reference evidence="2" key="1">
    <citation type="submission" date="2021-02" db="EMBL/GenBank/DDBJ databases">
        <title>Infant gut strain persistence is associated with maternal origin, phylogeny, and functional potential including surface adhesion and iron acquisition.</title>
        <authorList>
            <person name="Lou Y.C."/>
        </authorList>
    </citation>
    <scope>NUCLEOTIDE SEQUENCE</scope>
    <source>
        <strain evidence="2">L3_082_243G1_dasL3_082_243G1_maxbin2.maxbin.015s ta_sub</strain>
    </source>
</reference>
<dbReference type="CDD" id="cd14948">
    <property type="entry name" value="BACON"/>
    <property type="match status" value="2"/>
</dbReference>